<keyword evidence="3" id="KW-0804">Transcription</keyword>
<keyword evidence="6" id="KW-1185">Reference proteome</keyword>
<dbReference type="Pfam" id="PF07729">
    <property type="entry name" value="FCD"/>
    <property type="match status" value="1"/>
</dbReference>
<dbReference type="PANTHER" id="PTHR43537">
    <property type="entry name" value="TRANSCRIPTIONAL REGULATOR, GNTR FAMILY"/>
    <property type="match status" value="1"/>
</dbReference>
<evidence type="ECO:0000259" key="4">
    <source>
        <dbReference type="SMART" id="SM00895"/>
    </source>
</evidence>
<dbReference type="InterPro" id="IPR011711">
    <property type="entry name" value="GntR_C"/>
</dbReference>
<gene>
    <name evidence="5" type="ORF">J2X94_003174</name>
</gene>
<reference evidence="5 6" key="1">
    <citation type="submission" date="2023-07" db="EMBL/GenBank/DDBJ databases">
        <title>Sorghum-associated microbial communities from plants grown in Nebraska, USA.</title>
        <authorList>
            <person name="Schachtman D."/>
        </authorList>
    </citation>
    <scope>NUCLEOTIDE SEQUENCE [LARGE SCALE GENOMIC DNA]</scope>
    <source>
        <strain evidence="5 6">CC49</strain>
    </source>
</reference>
<keyword evidence="2 5" id="KW-0238">DNA-binding</keyword>
<sequence length="308" mass="36036">MHKKPESEMSRSQNLRQNVINQMLESIAQHHIRSPLPPQAALAEMFNISRTTVRHTLHYLHQCGVLDKVDQTWVIVRDPREDDGFSALTPPIEQQASHFEQMFFNMINQRQLVPGDTFSELQLAQQVKVSPVVVREFLLRFMRYDLLEPVRRGQWRMKKFTQDYAEKLFELREMLETHALSRFLNLPAGDERWVQARDLLDRHRSMRDTIASNYRHFAALDRQMHSLILSAANNPFFNQSLEIISVIFHSHYQWDESDLKQRNIVALEEHMAILTALIGRQDVDALCALHNHLATAKTSMVRSIGQYN</sequence>
<dbReference type="Gene3D" id="1.10.10.10">
    <property type="entry name" value="Winged helix-like DNA-binding domain superfamily/Winged helix DNA-binding domain"/>
    <property type="match status" value="2"/>
</dbReference>
<evidence type="ECO:0000256" key="3">
    <source>
        <dbReference type="ARBA" id="ARBA00023163"/>
    </source>
</evidence>
<evidence type="ECO:0000256" key="1">
    <source>
        <dbReference type="ARBA" id="ARBA00023015"/>
    </source>
</evidence>
<dbReference type="Proteomes" id="UP001244623">
    <property type="component" value="Unassembled WGS sequence"/>
</dbReference>
<organism evidence="5 6">
    <name type="scientific">[Curtobacterium] plantarum</name>
    <dbReference type="NCBI Taxonomy" id="221276"/>
    <lineage>
        <taxon>Bacteria</taxon>
        <taxon>Pseudomonadati</taxon>
        <taxon>Pseudomonadota</taxon>
        <taxon>Gammaproteobacteria</taxon>
        <taxon>Enterobacterales</taxon>
        <taxon>Erwiniaceae</taxon>
        <taxon>Pantoea</taxon>
    </lineage>
</organism>
<dbReference type="PANTHER" id="PTHR43537:SF51">
    <property type="entry name" value="HTH-TYPE TRANSCRIPTIONAL REGULATOR LGOR-RELATED"/>
    <property type="match status" value="1"/>
</dbReference>
<evidence type="ECO:0000313" key="6">
    <source>
        <dbReference type="Proteomes" id="UP001244623"/>
    </source>
</evidence>
<dbReference type="SUPFAM" id="SSF48008">
    <property type="entry name" value="GntR ligand-binding domain-like"/>
    <property type="match status" value="1"/>
</dbReference>
<dbReference type="SMART" id="SM00895">
    <property type="entry name" value="FCD"/>
    <property type="match status" value="1"/>
</dbReference>
<comment type="caution">
    <text evidence="5">The sequence shown here is derived from an EMBL/GenBank/DDBJ whole genome shotgun (WGS) entry which is preliminary data.</text>
</comment>
<evidence type="ECO:0000256" key="2">
    <source>
        <dbReference type="ARBA" id="ARBA00023125"/>
    </source>
</evidence>
<protein>
    <submittedName>
        <fullName evidence="5">DNA-binding GntR family transcriptional regulator</fullName>
    </submittedName>
</protein>
<keyword evidence="1" id="KW-0805">Transcription regulation</keyword>
<dbReference type="PRINTS" id="PR00035">
    <property type="entry name" value="HTHGNTR"/>
</dbReference>
<dbReference type="GO" id="GO:0003677">
    <property type="term" value="F:DNA binding"/>
    <property type="evidence" value="ECO:0007669"/>
    <property type="project" value="UniProtKB-KW"/>
</dbReference>
<dbReference type="Gene3D" id="1.20.120.530">
    <property type="entry name" value="GntR ligand-binding domain-like"/>
    <property type="match status" value="1"/>
</dbReference>
<evidence type="ECO:0000313" key="5">
    <source>
        <dbReference type="EMBL" id="MDQ0021001.1"/>
    </source>
</evidence>
<dbReference type="InterPro" id="IPR036390">
    <property type="entry name" value="WH_DNA-bd_sf"/>
</dbReference>
<accession>A0ABT9TC02</accession>
<feature type="domain" description="GntR C-terminal" evidence="4">
    <location>
        <begin position="167"/>
        <end position="295"/>
    </location>
</feature>
<dbReference type="SUPFAM" id="SSF46785">
    <property type="entry name" value="Winged helix' DNA-binding domain"/>
    <property type="match status" value="2"/>
</dbReference>
<name>A0ABT9TC02_9GAMM</name>
<dbReference type="InterPro" id="IPR000524">
    <property type="entry name" value="Tscrpt_reg_HTH_GntR"/>
</dbReference>
<proteinExistence type="predicted"/>
<dbReference type="InterPro" id="IPR036388">
    <property type="entry name" value="WH-like_DNA-bd_sf"/>
</dbReference>
<dbReference type="EMBL" id="JAUSSJ010000005">
    <property type="protein sequence ID" value="MDQ0021001.1"/>
    <property type="molecule type" value="Genomic_DNA"/>
</dbReference>
<dbReference type="InterPro" id="IPR008920">
    <property type="entry name" value="TF_FadR/GntR_C"/>
</dbReference>